<proteinExistence type="predicted"/>
<dbReference type="InterPro" id="IPR036779">
    <property type="entry name" value="LysM_dom_sf"/>
</dbReference>
<gene>
    <name evidence="4" type="ORF">GCM10022288_04770</name>
</gene>
<reference evidence="5" key="1">
    <citation type="journal article" date="2019" name="Int. J. Syst. Evol. Microbiol.">
        <title>The Global Catalogue of Microorganisms (GCM) 10K type strain sequencing project: providing services to taxonomists for standard genome sequencing and annotation.</title>
        <authorList>
            <consortium name="The Broad Institute Genomics Platform"/>
            <consortium name="The Broad Institute Genome Sequencing Center for Infectious Disease"/>
            <person name="Wu L."/>
            <person name="Ma J."/>
        </authorList>
    </citation>
    <scope>NUCLEOTIDE SEQUENCE [LARGE SCALE GENOMIC DNA]</scope>
    <source>
        <strain evidence="5">JCM 17593</strain>
    </source>
</reference>
<keyword evidence="5" id="KW-1185">Reference proteome</keyword>
<dbReference type="EMBL" id="BAABBX010000003">
    <property type="protein sequence ID" value="GAA4184273.1"/>
    <property type="molecule type" value="Genomic_DNA"/>
</dbReference>
<evidence type="ECO:0000256" key="2">
    <source>
        <dbReference type="SAM" id="SignalP"/>
    </source>
</evidence>
<evidence type="ECO:0000256" key="1">
    <source>
        <dbReference type="SAM" id="MobiDB-lite"/>
    </source>
</evidence>
<evidence type="ECO:0000313" key="4">
    <source>
        <dbReference type="EMBL" id="GAA4184273.1"/>
    </source>
</evidence>
<dbReference type="Gene3D" id="3.10.350.10">
    <property type="entry name" value="LysM domain"/>
    <property type="match status" value="1"/>
</dbReference>
<feature type="region of interest" description="Disordered" evidence="1">
    <location>
        <begin position="28"/>
        <end position="88"/>
    </location>
</feature>
<feature type="signal peptide" evidence="2">
    <location>
        <begin position="1"/>
        <end position="32"/>
    </location>
</feature>
<dbReference type="PROSITE" id="PS51782">
    <property type="entry name" value="LYSM"/>
    <property type="match status" value="1"/>
</dbReference>
<feature type="chain" id="PRO_5045864698" description="LysM domain-containing protein" evidence="2">
    <location>
        <begin position="33"/>
        <end position="306"/>
    </location>
</feature>
<dbReference type="InterPro" id="IPR018392">
    <property type="entry name" value="LysM"/>
</dbReference>
<protein>
    <recommendedName>
        <fullName evidence="3">LysM domain-containing protein</fullName>
    </recommendedName>
</protein>
<feature type="domain" description="LysM" evidence="3">
    <location>
        <begin position="253"/>
        <end position="301"/>
    </location>
</feature>
<feature type="compositionally biased region" description="Low complexity" evidence="1">
    <location>
        <begin position="38"/>
        <end position="66"/>
    </location>
</feature>
<dbReference type="RefSeq" id="WP_344773422.1">
    <property type="nucleotide sequence ID" value="NZ_BAABBX010000003.1"/>
</dbReference>
<name>A0ABP8AI03_9MICO</name>
<evidence type="ECO:0000313" key="5">
    <source>
        <dbReference type="Proteomes" id="UP001500213"/>
    </source>
</evidence>
<organism evidence="4 5">
    <name type="scientific">Gryllotalpicola kribbensis</name>
    <dbReference type="NCBI Taxonomy" id="993084"/>
    <lineage>
        <taxon>Bacteria</taxon>
        <taxon>Bacillati</taxon>
        <taxon>Actinomycetota</taxon>
        <taxon>Actinomycetes</taxon>
        <taxon>Micrococcales</taxon>
        <taxon>Microbacteriaceae</taxon>
        <taxon>Gryllotalpicola</taxon>
    </lineage>
</organism>
<comment type="caution">
    <text evidence="4">The sequence shown here is derived from an EMBL/GenBank/DDBJ whole genome shotgun (WGS) entry which is preliminary data.</text>
</comment>
<keyword evidence="2" id="KW-0732">Signal</keyword>
<dbReference type="Proteomes" id="UP001500213">
    <property type="component" value="Unassembled WGS sequence"/>
</dbReference>
<evidence type="ECO:0000259" key="3">
    <source>
        <dbReference type="PROSITE" id="PS51782"/>
    </source>
</evidence>
<dbReference type="PROSITE" id="PS51257">
    <property type="entry name" value="PROKAR_LIPOPROTEIN"/>
    <property type="match status" value="1"/>
</dbReference>
<accession>A0ABP8AI03</accession>
<sequence length="306" mass="31206">MKIRGLTAAGIAIALAAALGGCSLLKGSSSQAADHSFTTSDSPTAEAPSPDSPSPAADPATPSEAPNPAESHLATAEPVATPEPQPTLTAVPAGTVVAQGDVASPKGSIHFHYQAVANGDNTYSLRYSGFTSTVPVPVSVTLIDIPPRVGDGLTWHGVGDHRLGGPTTGAGTSATASLGSIGQPAYLTTLVTYSSTTSTDGVPVELGPNKVLAVNTVRWSIPVRQSNVHPVDHGTRSFAAGTVTAKTATGAPRSYLVADGDITSVVAQRFGISVTDLIWLNKNLQVFGDQQYLYSGTTLNLDPDLL</sequence>